<feature type="non-terminal residue" evidence="1">
    <location>
        <position position="77"/>
    </location>
</feature>
<dbReference type="Proteomes" id="UP000321570">
    <property type="component" value="Unassembled WGS sequence"/>
</dbReference>
<proteinExistence type="predicted"/>
<sequence length="77" mass="9095">MLKILNSEQLQVGIDESPTRTTRELSKTFHISRHMIIYREMKRLVWQNLKGWEMGSFPHDSSEINKQQCVTCCVSLR</sequence>
<protein>
    <submittedName>
        <fullName evidence="1">Uncharacterized protein</fullName>
    </submittedName>
</protein>
<dbReference type="AlphaFoldDB" id="A0A564YZ34"/>
<name>A0A564YZ34_HYMDI</name>
<accession>A0A564YZ34</accession>
<reference evidence="1 2" key="1">
    <citation type="submission" date="2019-07" db="EMBL/GenBank/DDBJ databases">
        <authorList>
            <person name="Jastrzebski P J."/>
            <person name="Paukszto L."/>
            <person name="Jastrzebski P J."/>
        </authorList>
    </citation>
    <scope>NUCLEOTIDE SEQUENCE [LARGE SCALE GENOMIC DNA]</scope>
    <source>
        <strain evidence="1 2">WMS-il1</strain>
    </source>
</reference>
<keyword evidence="2" id="KW-1185">Reference proteome</keyword>
<organism evidence="1 2">
    <name type="scientific">Hymenolepis diminuta</name>
    <name type="common">Rat tapeworm</name>
    <dbReference type="NCBI Taxonomy" id="6216"/>
    <lineage>
        <taxon>Eukaryota</taxon>
        <taxon>Metazoa</taxon>
        <taxon>Spiralia</taxon>
        <taxon>Lophotrochozoa</taxon>
        <taxon>Platyhelminthes</taxon>
        <taxon>Cestoda</taxon>
        <taxon>Eucestoda</taxon>
        <taxon>Cyclophyllidea</taxon>
        <taxon>Hymenolepididae</taxon>
        <taxon>Hymenolepis</taxon>
    </lineage>
</organism>
<evidence type="ECO:0000313" key="2">
    <source>
        <dbReference type="Proteomes" id="UP000321570"/>
    </source>
</evidence>
<dbReference type="EMBL" id="CABIJS010000445">
    <property type="protein sequence ID" value="VUZ51943.1"/>
    <property type="molecule type" value="Genomic_DNA"/>
</dbReference>
<gene>
    <name evidence="1" type="ORF">WMSIL1_LOCUS10534</name>
</gene>
<evidence type="ECO:0000313" key="1">
    <source>
        <dbReference type="EMBL" id="VUZ51943.1"/>
    </source>
</evidence>